<dbReference type="Proteomes" id="UP000365705">
    <property type="component" value="Unassembled WGS sequence"/>
</dbReference>
<organism evidence="2 4">
    <name type="scientific">Limosilactobacillus mucosae</name>
    <name type="common">Lactobacillus mucosae</name>
    <dbReference type="NCBI Taxonomy" id="97478"/>
    <lineage>
        <taxon>Bacteria</taxon>
        <taxon>Bacillati</taxon>
        <taxon>Bacillota</taxon>
        <taxon>Bacilli</taxon>
        <taxon>Lactobacillales</taxon>
        <taxon>Lactobacillaceae</taxon>
        <taxon>Limosilactobacillus</taxon>
    </lineage>
</organism>
<evidence type="ECO:0000313" key="3">
    <source>
        <dbReference type="EMBL" id="VTZ94165.1"/>
    </source>
</evidence>
<feature type="transmembrane region" description="Helical" evidence="1">
    <location>
        <begin position="216"/>
        <end position="240"/>
    </location>
</feature>
<dbReference type="EMBL" id="CABFNH010000042">
    <property type="protein sequence ID" value="VTZ94165.1"/>
    <property type="molecule type" value="Genomic_DNA"/>
</dbReference>
<keyword evidence="1" id="KW-1133">Transmembrane helix</keyword>
<dbReference type="AlphaFoldDB" id="A0A099YCD0"/>
<evidence type="ECO:0000313" key="2">
    <source>
        <dbReference type="EMBL" id="KGL66503.1"/>
    </source>
</evidence>
<reference evidence="3 5" key="2">
    <citation type="submission" date="2019-06" db="EMBL/GenBank/DDBJ databases">
        <authorList>
            <person name="Rodrigo-Torres L."/>
            <person name="Arahal R. D."/>
            <person name="Lucena T."/>
        </authorList>
    </citation>
    <scope>NUCLEOTIDE SEQUENCE [LARGE SCALE GENOMIC DNA]</scope>
    <source>
        <strain evidence="3 5">INIA P508</strain>
    </source>
</reference>
<sequence length="282" mass="32816">MTSLLMMSDGWGLFCLLVLGLFLMLAVGFLWGDFCRRMRRYRLDVLSQRHPISWQILPLDSPEALRGLRIFNGFHKTLEAASEHLANNNCDAAKGIMDQYMTPLESKAFLRECEQRVYESRRELDMQLDLVRCREVKLEGQRTIFELTTRQNGHEQRPDGKPAAVSYERVDTFIWDETHEKMLRIWRGGATGQELEIWISQFVYPYGKYWQRMRNAALAVAVLLIVAAFVVGICFGSWPIKSWEPIIWACIMLYVGLGLLFSPLINSDRDVAAEEYVRYFNR</sequence>
<gene>
    <name evidence="3" type="ORF">LMUP508_02115</name>
    <name evidence="2" type="ORF">LX03_09280</name>
</gene>
<reference evidence="2 4" key="1">
    <citation type="submission" date="2014-09" db="EMBL/GenBank/DDBJ databases">
        <title>Lactobacillus mucosae CRL573 Genome Sequencing.</title>
        <authorList>
            <person name="Bleckwedel J."/>
            <person name="Teran L.C."/>
            <person name="Bonacina J."/>
            <person name="Saavedra L."/>
            <person name="Mozzi F.B."/>
            <person name="Raya R.R."/>
        </authorList>
    </citation>
    <scope>NUCLEOTIDE SEQUENCE [LARGE SCALE GENOMIC DNA]</scope>
    <source>
        <strain evidence="2 4">CRL573</strain>
    </source>
</reference>
<feature type="transmembrane region" description="Helical" evidence="1">
    <location>
        <begin position="246"/>
        <end position="265"/>
    </location>
</feature>
<dbReference type="Proteomes" id="UP000030001">
    <property type="component" value="Unassembled WGS sequence"/>
</dbReference>
<protein>
    <submittedName>
        <fullName evidence="2">Uncharacterized protein</fullName>
    </submittedName>
</protein>
<keyword evidence="1" id="KW-0472">Membrane</keyword>
<dbReference type="RefSeq" id="WP_034540958.1">
    <property type="nucleotide sequence ID" value="NZ_CABFNH010000042.1"/>
</dbReference>
<accession>A0A099YCD0</accession>
<evidence type="ECO:0000313" key="4">
    <source>
        <dbReference type="Proteomes" id="UP000030001"/>
    </source>
</evidence>
<feature type="transmembrane region" description="Helical" evidence="1">
    <location>
        <begin position="12"/>
        <end position="32"/>
    </location>
</feature>
<dbReference type="EMBL" id="JROC01000036">
    <property type="protein sequence ID" value="KGL66503.1"/>
    <property type="molecule type" value="Genomic_DNA"/>
</dbReference>
<evidence type="ECO:0000256" key="1">
    <source>
        <dbReference type="SAM" id="Phobius"/>
    </source>
</evidence>
<evidence type="ECO:0000313" key="5">
    <source>
        <dbReference type="Proteomes" id="UP000365705"/>
    </source>
</evidence>
<keyword evidence="1" id="KW-0812">Transmembrane</keyword>
<name>A0A099YCD0_LIMMU</name>
<proteinExistence type="predicted"/>